<reference evidence="1 2" key="1">
    <citation type="journal article" date="2006" name="Science">
        <title>The genome of black cottonwood, Populus trichocarpa (Torr. &amp; Gray).</title>
        <authorList>
            <person name="Tuskan G.A."/>
            <person name="Difazio S."/>
            <person name="Jansson S."/>
            <person name="Bohlmann J."/>
            <person name="Grigoriev I."/>
            <person name="Hellsten U."/>
            <person name="Putnam N."/>
            <person name="Ralph S."/>
            <person name="Rombauts S."/>
            <person name="Salamov A."/>
            <person name="Schein J."/>
            <person name="Sterck L."/>
            <person name="Aerts A."/>
            <person name="Bhalerao R.R."/>
            <person name="Bhalerao R.P."/>
            <person name="Blaudez D."/>
            <person name="Boerjan W."/>
            <person name="Brun A."/>
            <person name="Brunner A."/>
            <person name="Busov V."/>
            <person name="Campbell M."/>
            <person name="Carlson J."/>
            <person name="Chalot M."/>
            <person name="Chapman J."/>
            <person name="Chen G.L."/>
            <person name="Cooper D."/>
            <person name="Coutinho P.M."/>
            <person name="Couturier J."/>
            <person name="Covert S."/>
            <person name="Cronk Q."/>
            <person name="Cunningham R."/>
            <person name="Davis J."/>
            <person name="Degroeve S."/>
            <person name="Dejardin A."/>
            <person name="Depamphilis C."/>
            <person name="Detter J."/>
            <person name="Dirks B."/>
            <person name="Dubchak I."/>
            <person name="Duplessis S."/>
            <person name="Ehlting J."/>
            <person name="Ellis B."/>
            <person name="Gendler K."/>
            <person name="Goodstein D."/>
            <person name="Gribskov M."/>
            <person name="Grimwood J."/>
            <person name="Groover A."/>
            <person name="Gunter L."/>
            <person name="Hamberger B."/>
            <person name="Heinze B."/>
            <person name="Helariutta Y."/>
            <person name="Henrissat B."/>
            <person name="Holligan D."/>
            <person name="Holt R."/>
            <person name="Huang W."/>
            <person name="Islam-Faridi N."/>
            <person name="Jones S."/>
            <person name="Jones-Rhoades M."/>
            <person name="Jorgensen R."/>
            <person name="Joshi C."/>
            <person name="Kangasjarvi J."/>
            <person name="Karlsson J."/>
            <person name="Kelleher C."/>
            <person name="Kirkpatrick R."/>
            <person name="Kirst M."/>
            <person name="Kohler A."/>
            <person name="Kalluri U."/>
            <person name="Larimer F."/>
            <person name="Leebens-Mack J."/>
            <person name="Leple J.C."/>
            <person name="Locascio P."/>
            <person name="Lou Y."/>
            <person name="Lucas S."/>
            <person name="Martin F."/>
            <person name="Montanini B."/>
            <person name="Napoli C."/>
            <person name="Nelson D.R."/>
            <person name="Nelson C."/>
            <person name="Nieminen K."/>
            <person name="Nilsson O."/>
            <person name="Pereda V."/>
            <person name="Peter G."/>
            <person name="Philippe R."/>
            <person name="Pilate G."/>
            <person name="Poliakov A."/>
            <person name="Razumovskaya J."/>
            <person name="Richardson P."/>
            <person name="Rinaldi C."/>
            <person name="Ritland K."/>
            <person name="Rouze P."/>
            <person name="Ryaboy D."/>
            <person name="Schmutz J."/>
            <person name="Schrader J."/>
            <person name="Segerman B."/>
            <person name="Shin H."/>
            <person name="Siddiqui A."/>
            <person name="Sterky F."/>
            <person name="Terry A."/>
            <person name="Tsai C.J."/>
            <person name="Uberbacher E."/>
            <person name="Unneberg P."/>
            <person name="Vahala J."/>
            <person name="Wall K."/>
            <person name="Wessler S."/>
            <person name="Yang G."/>
            <person name="Yin T."/>
            <person name="Douglas C."/>
            <person name="Marra M."/>
            <person name="Sandberg G."/>
            <person name="Van de Peer Y."/>
            <person name="Rokhsar D."/>
        </authorList>
    </citation>
    <scope>NUCLEOTIDE SEQUENCE [LARGE SCALE GENOMIC DNA]</scope>
    <source>
        <strain evidence="2">cv. Nisqually</strain>
    </source>
</reference>
<evidence type="ECO:0000313" key="2">
    <source>
        <dbReference type="Proteomes" id="UP000006729"/>
    </source>
</evidence>
<protein>
    <submittedName>
        <fullName evidence="1">Uncharacterized protein</fullName>
    </submittedName>
</protein>
<organism evidence="1 2">
    <name type="scientific">Populus trichocarpa</name>
    <name type="common">Western balsam poplar</name>
    <name type="synonym">Populus balsamifera subsp. trichocarpa</name>
    <dbReference type="NCBI Taxonomy" id="3694"/>
    <lineage>
        <taxon>Eukaryota</taxon>
        <taxon>Viridiplantae</taxon>
        <taxon>Streptophyta</taxon>
        <taxon>Embryophyta</taxon>
        <taxon>Tracheophyta</taxon>
        <taxon>Spermatophyta</taxon>
        <taxon>Magnoliopsida</taxon>
        <taxon>eudicotyledons</taxon>
        <taxon>Gunneridae</taxon>
        <taxon>Pentapetalae</taxon>
        <taxon>rosids</taxon>
        <taxon>fabids</taxon>
        <taxon>Malpighiales</taxon>
        <taxon>Salicaceae</taxon>
        <taxon>Saliceae</taxon>
        <taxon>Populus</taxon>
    </lineage>
</organism>
<name>B9IDZ8_POPTR</name>
<dbReference type="EMBL" id="CM009304">
    <property type="protein sequence ID" value="PNT00490.1"/>
    <property type="molecule type" value="Genomic_DNA"/>
</dbReference>
<dbReference type="Proteomes" id="UP000006729">
    <property type="component" value="Chromosome 15"/>
</dbReference>
<keyword evidence="2" id="KW-1185">Reference proteome</keyword>
<accession>B9IDZ8</accession>
<proteinExistence type="predicted"/>
<sequence length="102" mass="11875">MGKIEGYTMGARKMMRDESEDDPEAYVRLQTCCLDSVKSHTTTISRLYGPHKRCEYHGGVLGHSLEYLQIFKNRDWMMVSKKQVEFVKDDVINHMVTRTSLD</sequence>
<dbReference type="HOGENOM" id="CLU_2282283_0_0_1"/>
<evidence type="ECO:0000313" key="1">
    <source>
        <dbReference type="EMBL" id="PNT00490.1"/>
    </source>
</evidence>
<dbReference type="AlphaFoldDB" id="B9IDZ8"/>
<gene>
    <name evidence="1" type="ORF">POPTR_015G050600</name>
</gene>
<dbReference type="InParanoid" id="B9IDZ8"/>